<dbReference type="Proteomes" id="UP000480303">
    <property type="component" value="Unassembled WGS sequence"/>
</dbReference>
<sequence>MAEMNIIHEDRPSQFFVLSDGNNYQLKWDDSRLATHIKEIEKEDFEEYLAGKRTGGDLMFKAAYGTWPLPQEEQEKYYEEQGINDMLAKIKKESEQNWSGAKNE</sequence>
<name>A0A6A0BDG4_9LACT</name>
<evidence type="ECO:0000313" key="2">
    <source>
        <dbReference type="Proteomes" id="UP000480303"/>
    </source>
</evidence>
<evidence type="ECO:0000313" key="1">
    <source>
        <dbReference type="EMBL" id="GFH43490.1"/>
    </source>
</evidence>
<comment type="caution">
    <text evidence="1">The sequence shown here is derived from an EMBL/GenBank/DDBJ whole genome shotgun (WGS) entry which is preliminary data.</text>
</comment>
<organism evidence="1 2">
    <name type="scientific">Pseudolactococcus hodotermopsidis</name>
    <dbReference type="NCBI Taxonomy" id="2709157"/>
    <lineage>
        <taxon>Bacteria</taxon>
        <taxon>Bacillati</taxon>
        <taxon>Bacillota</taxon>
        <taxon>Bacilli</taxon>
        <taxon>Lactobacillales</taxon>
        <taxon>Streptococcaceae</taxon>
        <taxon>Pseudolactococcus</taxon>
    </lineage>
</organism>
<dbReference type="AlphaFoldDB" id="A0A6A0BDG4"/>
<proteinExistence type="predicted"/>
<keyword evidence="2" id="KW-1185">Reference proteome</keyword>
<accession>A0A6A0BDG4</accession>
<reference evidence="1 2" key="1">
    <citation type="submission" date="2020-02" db="EMBL/GenBank/DDBJ databases">
        <title>Draft genome sequence of Lactococcus sp. Hs30E4-3.</title>
        <authorList>
            <person name="Noda S."/>
            <person name="Yuki M."/>
            <person name="Ohkuma M."/>
        </authorList>
    </citation>
    <scope>NUCLEOTIDE SEQUENCE [LARGE SCALE GENOMIC DNA]</scope>
    <source>
        <strain evidence="1 2">Hs30E4-3</strain>
    </source>
</reference>
<gene>
    <name evidence="1" type="ORF">Hs30E_20700</name>
</gene>
<dbReference type="EMBL" id="BLLI01000131">
    <property type="protein sequence ID" value="GFH43490.1"/>
    <property type="molecule type" value="Genomic_DNA"/>
</dbReference>
<dbReference type="RefSeq" id="WP_172209964.1">
    <property type="nucleotide sequence ID" value="NZ_BLLI01000131.1"/>
</dbReference>
<protein>
    <submittedName>
        <fullName evidence="1">Uncharacterized protein</fullName>
    </submittedName>
</protein>